<accession>A0A9D4FMT4</accession>
<keyword evidence="3" id="KW-1185">Reference proteome</keyword>
<dbReference type="SUPFAM" id="SSF52540">
    <property type="entry name" value="P-loop containing nucleoside triphosphate hydrolases"/>
    <property type="match status" value="1"/>
</dbReference>
<dbReference type="InterPro" id="IPR027417">
    <property type="entry name" value="P-loop_NTPase"/>
</dbReference>
<evidence type="ECO:0000313" key="3">
    <source>
        <dbReference type="Proteomes" id="UP000828390"/>
    </source>
</evidence>
<dbReference type="Pfam" id="PF05729">
    <property type="entry name" value="NACHT"/>
    <property type="match status" value="1"/>
</dbReference>
<dbReference type="EMBL" id="JAIWYP010000007">
    <property type="protein sequence ID" value="KAH3801192.1"/>
    <property type="molecule type" value="Genomic_DNA"/>
</dbReference>
<name>A0A9D4FMT4_DREPO</name>
<evidence type="ECO:0000259" key="1">
    <source>
        <dbReference type="Pfam" id="PF05729"/>
    </source>
</evidence>
<dbReference type="InterPro" id="IPR007111">
    <property type="entry name" value="NACHT_NTPase"/>
</dbReference>
<proteinExistence type="predicted"/>
<comment type="caution">
    <text evidence="2">The sequence shown here is derived from an EMBL/GenBank/DDBJ whole genome shotgun (WGS) entry which is preliminary data.</text>
</comment>
<dbReference type="AlphaFoldDB" id="A0A9D4FMT4"/>
<feature type="domain" description="NACHT" evidence="1">
    <location>
        <begin position="60"/>
        <end position="215"/>
    </location>
</feature>
<reference evidence="2" key="1">
    <citation type="journal article" date="2019" name="bioRxiv">
        <title>The Genome of the Zebra Mussel, Dreissena polymorpha: A Resource for Invasive Species Research.</title>
        <authorList>
            <person name="McCartney M.A."/>
            <person name="Auch B."/>
            <person name="Kono T."/>
            <person name="Mallez S."/>
            <person name="Zhang Y."/>
            <person name="Obille A."/>
            <person name="Becker A."/>
            <person name="Abrahante J.E."/>
            <person name="Garbe J."/>
            <person name="Badalamenti J.P."/>
            <person name="Herman A."/>
            <person name="Mangelson H."/>
            <person name="Liachko I."/>
            <person name="Sullivan S."/>
            <person name="Sone E.D."/>
            <person name="Koren S."/>
            <person name="Silverstein K.A.T."/>
            <person name="Beckman K.B."/>
            <person name="Gohl D.M."/>
        </authorList>
    </citation>
    <scope>NUCLEOTIDE SEQUENCE</scope>
    <source>
        <strain evidence="2">Duluth1</strain>
        <tissue evidence="2">Whole animal</tissue>
    </source>
</reference>
<evidence type="ECO:0000313" key="2">
    <source>
        <dbReference type="EMBL" id="KAH3801192.1"/>
    </source>
</evidence>
<dbReference type="PANTHER" id="PTHR46312">
    <property type="entry name" value="NACHT DOMAIN-CONTAINING PROTEIN"/>
    <property type="match status" value="1"/>
</dbReference>
<protein>
    <recommendedName>
        <fullName evidence="1">NACHT domain-containing protein</fullName>
    </recommendedName>
</protein>
<organism evidence="2 3">
    <name type="scientific">Dreissena polymorpha</name>
    <name type="common">Zebra mussel</name>
    <name type="synonym">Mytilus polymorpha</name>
    <dbReference type="NCBI Taxonomy" id="45954"/>
    <lineage>
        <taxon>Eukaryota</taxon>
        <taxon>Metazoa</taxon>
        <taxon>Spiralia</taxon>
        <taxon>Lophotrochozoa</taxon>
        <taxon>Mollusca</taxon>
        <taxon>Bivalvia</taxon>
        <taxon>Autobranchia</taxon>
        <taxon>Heteroconchia</taxon>
        <taxon>Euheterodonta</taxon>
        <taxon>Imparidentia</taxon>
        <taxon>Neoheterodontei</taxon>
        <taxon>Myida</taxon>
        <taxon>Dreissenoidea</taxon>
        <taxon>Dreissenidae</taxon>
        <taxon>Dreissena</taxon>
    </lineage>
</organism>
<reference evidence="2" key="2">
    <citation type="submission" date="2020-11" db="EMBL/GenBank/DDBJ databases">
        <authorList>
            <person name="McCartney M.A."/>
            <person name="Auch B."/>
            <person name="Kono T."/>
            <person name="Mallez S."/>
            <person name="Becker A."/>
            <person name="Gohl D.M."/>
            <person name="Silverstein K.A.T."/>
            <person name="Koren S."/>
            <person name="Bechman K.B."/>
            <person name="Herman A."/>
            <person name="Abrahante J.E."/>
            <person name="Garbe J."/>
        </authorList>
    </citation>
    <scope>NUCLEOTIDE SEQUENCE</scope>
    <source>
        <strain evidence="2">Duluth1</strain>
        <tissue evidence="2">Whole animal</tissue>
    </source>
</reference>
<gene>
    <name evidence="2" type="ORF">DPMN_154839</name>
</gene>
<dbReference type="PANTHER" id="PTHR46312:SF2">
    <property type="entry name" value="NUCLEOTIDE-BINDING OLIGOMERIZATION DOMAIN-CONTAINING PROTEIN 2-LIKE"/>
    <property type="match status" value="1"/>
</dbReference>
<dbReference type="Gene3D" id="3.40.50.300">
    <property type="entry name" value="P-loop containing nucleotide triphosphate hydrolases"/>
    <property type="match status" value="1"/>
</dbReference>
<dbReference type="Proteomes" id="UP000828390">
    <property type="component" value="Unassembled WGS sequence"/>
</dbReference>
<sequence>MYTVSVLPLKEGCDKPIWDIFVTPKLIPVNIEKDGSRKKTNSTIHQYKEIFYNNKRLKNVFIQGEPGMGKSTFLSKLAIDWCEAVSLHNSTHISTFSDIDTLKEFQLLFNISLRNANGQRDVIEIIKTQIIDFIYTGNTRQQAFKLLQQILEQETCIITMDGLNEWADHLNQYIMPLIENCHSKCVSLVTTRPWKMTDGRIKDSKIDRLIEIEGVTDKEELTKRTILSLQTGNEKTHTEFKTYMNEQQLMHFLTSPWLQVLLINVWTNNNAFKGSLCDINCILLDLLFKKANARRDYFKSGQSIKCLLNTSFIKGNVEIFDALANAAFHFTFSSKKCLAFSAREIMNYLSEEQLQFCLHAGVLTQRRSLGIAAHDSQFSFIHETVQEFLAAYYIASSEQDLITYFQSDTKFNVLEMSQTVIYLCGLDCEKGNKLLNSLADVQFLNNIDNGLSKYVMGYCEDKRIVSFQKDNYTKINNVESIQNKVSESAHCIALSILFQRMITSCCIEAKASGQKEICLTCIDFTFNKYLSNSDANALKSLLLFNKSNVRSLILESNVLQTIEILTVLRDSKRSLKRVMTTLTPEIYNSLHQTSIQELQCCGNTDVSLFSCELPSMSQLTYLRIANAIVLPDTLKHIHLFKCTCTAVFLRHLLVHLSSVKHKIICALTDVTVIDCNTHWFQSELLLCEMKNITLIVKKY</sequence>